<comment type="caution">
    <text evidence="1">The sequence shown here is derived from an EMBL/GenBank/DDBJ whole genome shotgun (WGS) entry which is preliminary data.</text>
</comment>
<gene>
    <name evidence="1" type="ORF">PZA18_00440</name>
</gene>
<sequence>MTPEQVLEFWFGPPAQRGRPRAEWFRKDPQFDAQINQQFGDSVVAALNGQLPGWTTTPDGCLACVLLLDQFTRNIYRNLPQAFAGDAQALALARKLVDLGWDQQLSPLERVFAYLPFEHAESLAEQDRAVALFEALAAAQPTLADYLVYAQRHREVIARFGRFPHRNAILGRTSSLDEQIYLQQPGAGF</sequence>
<dbReference type="InterPro" id="IPR010323">
    <property type="entry name" value="DUF924"/>
</dbReference>
<evidence type="ECO:0000313" key="1">
    <source>
        <dbReference type="EMBL" id="MDK2122510.1"/>
    </source>
</evidence>
<name>A0ABT7DR12_9NEIS</name>
<reference evidence="1" key="1">
    <citation type="submission" date="2023-03" db="EMBL/GenBank/DDBJ databases">
        <title>Chitinimonas shenzhenensis gen. nov., sp. nov., a novel member of family Burkholderiaceae isolated from activated sludge collected in Shen Zhen, China.</title>
        <authorList>
            <person name="Wang X."/>
        </authorList>
    </citation>
    <scope>NUCLEOTIDE SEQUENCE</scope>
    <source>
        <strain evidence="1">DQS-5</strain>
    </source>
</reference>
<dbReference type="Proteomes" id="UP001172778">
    <property type="component" value="Unassembled WGS sequence"/>
</dbReference>
<keyword evidence="2" id="KW-1185">Reference proteome</keyword>
<proteinExistence type="predicted"/>
<dbReference type="EMBL" id="JARRAF010000001">
    <property type="protein sequence ID" value="MDK2122510.1"/>
    <property type="molecule type" value="Genomic_DNA"/>
</dbReference>
<organism evidence="1 2">
    <name type="scientific">Parachitinimonas caeni</name>
    <dbReference type="NCBI Taxonomy" id="3031301"/>
    <lineage>
        <taxon>Bacteria</taxon>
        <taxon>Pseudomonadati</taxon>
        <taxon>Pseudomonadota</taxon>
        <taxon>Betaproteobacteria</taxon>
        <taxon>Neisseriales</taxon>
        <taxon>Chitinibacteraceae</taxon>
        <taxon>Parachitinimonas</taxon>
    </lineage>
</organism>
<dbReference type="SUPFAM" id="SSF48452">
    <property type="entry name" value="TPR-like"/>
    <property type="match status" value="1"/>
</dbReference>
<dbReference type="InterPro" id="IPR011990">
    <property type="entry name" value="TPR-like_helical_dom_sf"/>
</dbReference>
<dbReference type="Gene3D" id="1.20.58.320">
    <property type="entry name" value="TPR-like"/>
    <property type="match status" value="1"/>
</dbReference>
<protein>
    <submittedName>
        <fullName evidence="1">DUF924 domain-containing protein</fullName>
    </submittedName>
</protein>
<evidence type="ECO:0000313" key="2">
    <source>
        <dbReference type="Proteomes" id="UP001172778"/>
    </source>
</evidence>
<accession>A0ABT7DR12</accession>
<dbReference type="Pfam" id="PF06041">
    <property type="entry name" value="DUF924"/>
    <property type="match status" value="1"/>
</dbReference>
<dbReference type="RefSeq" id="WP_284098797.1">
    <property type="nucleotide sequence ID" value="NZ_JARRAF010000001.1"/>
</dbReference>
<dbReference type="Gene3D" id="1.25.40.10">
    <property type="entry name" value="Tetratricopeptide repeat domain"/>
    <property type="match status" value="1"/>
</dbReference>